<dbReference type="GO" id="GO:0003886">
    <property type="term" value="F:DNA (cytosine-5-)-methyltransferase activity"/>
    <property type="evidence" value="ECO:0007669"/>
    <property type="project" value="UniProtKB-EC"/>
</dbReference>
<feature type="transmembrane region" description="Helical" evidence="5">
    <location>
        <begin position="863"/>
        <end position="881"/>
    </location>
</feature>
<dbReference type="EC" id="2.1.1.37" evidence="3"/>
<dbReference type="InterPro" id="IPR018117">
    <property type="entry name" value="C5_DNA_meth_AS"/>
</dbReference>
<feature type="transmembrane region" description="Helical" evidence="5">
    <location>
        <begin position="893"/>
        <end position="915"/>
    </location>
</feature>
<dbReference type="GO" id="GO:0032259">
    <property type="term" value="P:methylation"/>
    <property type="evidence" value="ECO:0007669"/>
    <property type="project" value="UniProtKB-KW"/>
</dbReference>
<dbReference type="NCBIfam" id="TIGR00675">
    <property type="entry name" value="dcm"/>
    <property type="match status" value="1"/>
</dbReference>
<name>A0A1Q9EMI9_SYMMI</name>
<dbReference type="AlphaFoldDB" id="A0A1Q9EMI9"/>
<feature type="compositionally biased region" description="Low complexity" evidence="4">
    <location>
        <begin position="955"/>
        <end position="965"/>
    </location>
</feature>
<gene>
    <name evidence="6" type="primary">hhaIM</name>
    <name evidence="6" type="ORF">AK812_SmicGene7831</name>
</gene>
<comment type="similarity">
    <text evidence="1 2">Belongs to the class I-like SAM-binding methyltransferase superfamily. C5-methyltransferase family.</text>
</comment>
<evidence type="ECO:0000256" key="3">
    <source>
        <dbReference type="RuleBase" id="RU000417"/>
    </source>
</evidence>
<keyword evidence="1 3" id="KW-0489">Methyltransferase</keyword>
<dbReference type="OrthoDB" id="414133at2759"/>
<feature type="compositionally biased region" description="Basic and acidic residues" evidence="4">
    <location>
        <begin position="938"/>
        <end position="954"/>
    </location>
</feature>
<evidence type="ECO:0000256" key="5">
    <source>
        <dbReference type="SAM" id="Phobius"/>
    </source>
</evidence>
<evidence type="ECO:0000313" key="7">
    <source>
        <dbReference type="Proteomes" id="UP000186817"/>
    </source>
</evidence>
<dbReference type="PROSITE" id="PS00094">
    <property type="entry name" value="C5_MTASE_1"/>
    <property type="match status" value="1"/>
</dbReference>
<evidence type="ECO:0000256" key="4">
    <source>
        <dbReference type="SAM" id="MobiDB-lite"/>
    </source>
</evidence>
<keyword evidence="7" id="KW-1185">Reference proteome</keyword>
<dbReference type="SUPFAM" id="SSF53335">
    <property type="entry name" value="S-adenosyl-L-methionine-dependent methyltransferases"/>
    <property type="match status" value="1"/>
</dbReference>
<dbReference type="PROSITE" id="PS51679">
    <property type="entry name" value="SAM_MT_C5"/>
    <property type="match status" value="1"/>
</dbReference>
<dbReference type="PANTHER" id="PTHR46098">
    <property type="entry name" value="TRNA (CYTOSINE(38)-C(5))-METHYLTRANSFERASE"/>
    <property type="match status" value="1"/>
</dbReference>
<dbReference type="EMBL" id="LSRX01000112">
    <property type="protein sequence ID" value="OLQ08649.1"/>
    <property type="molecule type" value="Genomic_DNA"/>
</dbReference>
<dbReference type="InterPro" id="IPR029063">
    <property type="entry name" value="SAM-dependent_MTases_sf"/>
</dbReference>
<evidence type="ECO:0000256" key="2">
    <source>
        <dbReference type="RuleBase" id="RU000416"/>
    </source>
</evidence>
<dbReference type="CDD" id="cd00315">
    <property type="entry name" value="Cyt_C5_DNA_methylase"/>
    <property type="match status" value="1"/>
</dbReference>
<dbReference type="PRINTS" id="PR00105">
    <property type="entry name" value="C5METTRFRASE"/>
</dbReference>
<dbReference type="InterPro" id="IPR050750">
    <property type="entry name" value="C5-MTase"/>
</dbReference>
<comment type="catalytic activity">
    <reaction evidence="3">
        <text>a 2'-deoxycytidine in DNA + S-adenosyl-L-methionine = a 5-methyl-2'-deoxycytidine in DNA + S-adenosyl-L-homocysteine + H(+)</text>
        <dbReference type="Rhea" id="RHEA:13681"/>
        <dbReference type="Rhea" id="RHEA-COMP:11369"/>
        <dbReference type="Rhea" id="RHEA-COMP:11370"/>
        <dbReference type="ChEBI" id="CHEBI:15378"/>
        <dbReference type="ChEBI" id="CHEBI:57856"/>
        <dbReference type="ChEBI" id="CHEBI:59789"/>
        <dbReference type="ChEBI" id="CHEBI:85452"/>
        <dbReference type="ChEBI" id="CHEBI:85454"/>
        <dbReference type="EC" id="2.1.1.37"/>
    </reaction>
</comment>
<feature type="compositionally biased region" description="Acidic residues" evidence="4">
    <location>
        <begin position="34"/>
        <end position="49"/>
    </location>
</feature>
<dbReference type="InterPro" id="IPR001525">
    <property type="entry name" value="C5_MeTfrase"/>
</dbReference>
<dbReference type="Proteomes" id="UP000186817">
    <property type="component" value="Unassembled WGS sequence"/>
</dbReference>
<keyword evidence="1" id="KW-0949">S-adenosyl-L-methionine</keyword>
<keyword evidence="5" id="KW-0812">Transmembrane</keyword>
<dbReference type="InterPro" id="IPR031303">
    <property type="entry name" value="C5_meth_CS"/>
</dbReference>
<feature type="region of interest" description="Disordered" evidence="4">
    <location>
        <begin position="1"/>
        <end position="58"/>
    </location>
</feature>
<keyword evidence="5" id="KW-0472">Membrane</keyword>
<protein>
    <recommendedName>
        <fullName evidence="3">Cytosine-specific methyltransferase</fullName>
        <ecNumber evidence="3">2.1.1.37</ecNumber>
    </recommendedName>
</protein>
<proteinExistence type="inferred from homology"/>
<organism evidence="6 7">
    <name type="scientific">Symbiodinium microadriaticum</name>
    <name type="common">Dinoflagellate</name>
    <name type="synonym">Zooxanthella microadriatica</name>
    <dbReference type="NCBI Taxonomy" id="2951"/>
    <lineage>
        <taxon>Eukaryota</taxon>
        <taxon>Sar</taxon>
        <taxon>Alveolata</taxon>
        <taxon>Dinophyceae</taxon>
        <taxon>Suessiales</taxon>
        <taxon>Symbiodiniaceae</taxon>
        <taxon>Symbiodinium</taxon>
    </lineage>
</organism>
<dbReference type="Gene3D" id="3.90.120.10">
    <property type="entry name" value="DNA Methylase, subunit A, domain 2"/>
    <property type="match status" value="1"/>
</dbReference>
<evidence type="ECO:0000313" key="6">
    <source>
        <dbReference type="EMBL" id="OLQ08649.1"/>
    </source>
</evidence>
<dbReference type="PANTHER" id="PTHR46098:SF1">
    <property type="entry name" value="TRNA (CYTOSINE(38)-C(5))-METHYLTRANSFERASE"/>
    <property type="match status" value="1"/>
</dbReference>
<dbReference type="Pfam" id="PF00145">
    <property type="entry name" value="DNA_methylase"/>
    <property type="match status" value="1"/>
</dbReference>
<keyword evidence="1 3" id="KW-0808">Transferase</keyword>
<evidence type="ECO:0000256" key="1">
    <source>
        <dbReference type="PROSITE-ProRule" id="PRU01016"/>
    </source>
</evidence>
<comment type="caution">
    <text evidence="6">The sequence shown here is derived from an EMBL/GenBank/DDBJ whole genome shotgun (WGS) entry which is preliminary data.</text>
</comment>
<dbReference type="Gene3D" id="3.40.50.150">
    <property type="entry name" value="Vaccinia Virus protein VP39"/>
    <property type="match status" value="1"/>
</dbReference>
<reference evidence="6 7" key="1">
    <citation type="submission" date="2016-02" db="EMBL/GenBank/DDBJ databases">
        <title>Genome analysis of coral dinoflagellate symbionts highlights evolutionary adaptations to a symbiotic lifestyle.</title>
        <authorList>
            <person name="Aranda M."/>
            <person name="Li Y."/>
            <person name="Liew Y.J."/>
            <person name="Baumgarten S."/>
            <person name="Simakov O."/>
            <person name="Wilson M."/>
            <person name="Piel J."/>
            <person name="Ashoor H."/>
            <person name="Bougouffa S."/>
            <person name="Bajic V.B."/>
            <person name="Ryu T."/>
            <person name="Ravasi T."/>
            <person name="Bayer T."/>
            <person name="Micklem G."/>
            <person name="Kim H."/>
            <person name="Bhak J."/>
            <person name="Lajeunesse T.C."/>
            <person name="Voolstra C.R."/>
        </authorList>
    </citation>
    <scope>NUCLEOTIDE SEQUENCE [LARGE SCALE GENOMIC DNA]</scope>
    <source>
        <strain evidence="6 7">CCMP2467</strain>
    </source>
</reference>
<dbReference type="PROSITE" id="PS00095">
    <property type="entry name" value="C5_MTASE_2"/>
    <property type="match status" value="1"/>
</dbReference>
<feature type="active site" evidence="1">
    <location>
        <position position="370"/>
    </location>
</feature>
<sequence>MLRRREARGDRHNGTRLTEQNAAHEPDGAPLGLPEEEEEEAEAAEDGNSDEGLQSGYPGGADEWEEIFACPLSIRFTQDKIHPFFYRRGPIVNVLPKIQAVPSHAANGDEVLDLVPPFAPIHCLQKASLCRNSRSSGGPWRMRVRSAISVLGMGNGFGGFGGFGPGPAHAALAAGERTLSSSSSSASSFSSVSLCVPAQLTEAVYTALAEADCIPRRWHPEGREGISIQAVPEQPAKRLLPLLEGSQDRLPGLVSALLSEGRAELVRKTTKWRSGLGSRRQAKDLAIPFLSPEAPGGSFRFAELFAGIGGFRLGLESLGGRCVFASEIDFFTREVYTLNFGNRPEVLGDIQMIQEEDIPPHDLLVAGFPCQPFSGLGEQPGLEDPKGRGLLFREVCRVLRARQCPLFLLENVPGLAETDEGKALKAIKEELTACNYDVVLRTLNAKAFTAQSRKRIFFIGFRQDLGLAKPAISEIFPDLGLRARDIFEPEEELRASEPELLSAYTLSEEHFRKLQGCKKWSRRGGMTDTLAWGDKVCSTLVGHYGTSIPRGNSQLVPRPAPHLPRRFSPRECARLMGFPDSFKLTEYSESSGQPAVWFRRLYKMFGNSVCPPLVAALAGAILDHAAWGGKGKAWSELGRSAALGLALGSLAPGPRQELQKALHASWRTAESIKKRLELELTAQLGLEGDDLWSMDNRRLYALQLTAMDLWPRRCRVRCLRRERLPRHKFKTQYRKFNTTSSGRCIDVCTRYQQFDTWSWYERALEIEGYSLSRRLGSMLCIFEAAPVLGALLFRSGLTGFESRRPLVLGFLLAFGVDFLRQQVPVFERALSDLQVRAIMDGEALQMTSWWKKEGEEPCGVCPAQLAATMAVALVLLLPYILGVARDKVRSSLLSCWFGIAFMLTLQLASVGWKLWSRGRSAAAVPLGGAKEVEEAEDERTSGSRNEANREDEAKATAATAAATGS</sequence>
<accession>A0A1Q9EMI9</accession>
<keyword evidence="5" id="KW-1133">Transmembrane helix</keyword>
<feature type="region of interest" description="Disordered" evidence="4">
    <location>
        <begin position="925"/>
        <end position="965"/>
    </location>
</feature>